<keyword evidence="2" id="KW-0378">Hydrolase</keyword>
<evidence type="ECO:0000313" key="2">
    <source>
        <dbReference type="EMBL" id="OIQ70091.1"/>
    </source>
</evidence>
<dbReference type="EMBL" id="MLJW01004370">
    <property type="protein sequence ID" value="OIQ70091.1"/>
    <property type="molecule type" value="Genomic_DNA"/>
</dbReference>
<dbReference type="GO" id="GO:0016787">
    <property type="term" value="F:hydrolase activity"/>
    <property type="evidence" value="ECO:0007669"/>
    <property type="project" value="UniProtKB-KW"/>
</dbReference>
<reference evidence="2" key="1">
    <citation type="submission" date="2016-10" db="EMBL/GenBank/DDBJ databases">
        <title>Sequence of Gallionella enrichment culture.</title>
        <authorList>
            <person name="Poehlein A."/>
            <person name="Muehling M."/>
            <person name="Daniel R."/>
        </authorList>
    </citation>
    <scope>NUCLEOTIDE SEQUENCE</scope>
</reference>
<protein>
    <submittedName>
        <fullName evidence="2">ATP-dependent helicase/deoxyribonuclease subunit B</fullName>
        <ecNumber evidence="2">3.1.-.-</ecNumber>
        <ecNumber evidence="2">3.6.4.12</ecNumber>
    </submittedName>
</protein>
<comment type="caution">
    <text evidence="2">The sequence shown here is derived from an EMBL/GenBank/DDBJ whole genome shotgun (WGS) entry which is preliminary data.</text>
</comment>
<proteinExistence type="predicted"/>
<dbReference type="EC" id="3.1.-.-" evidence="2"/>
<dbReference type="Gene3D" id="3.90.320.10">
    <property type="match status" value="1"/>
</dbReference>
<sequence length="335" mass="37585">MWQARSEGEINAISPWLERLDSLHQLAWGTSMLDNSLREISAAAHIETPDRQALPAAAGMPQPRVPSALIPQKISVSAYNTLVACPYQYFARHVLGLNELDDISAEMEKSEYGQAVHAILKTFHERHRVISGVPRNTLQQALLEISQQAFAPMLRDDYYARAWQQKWLARIPAYLDWQLLREQEGWQWQDGEIPKQHDLGLENGQTLQLYGRLDRIDRVADSYAVLDYKTGSSKGLKDKAAKSDEDVQLAAYALLMQAEVGQVAFVSLEGEKISTIALDVEPQAAADDCGERLSMLFSQLHQHAALPANGIDRVCQYCDMRGLCRCDHWSDTPAA</sequence>
<dbReference type="InterPro" id="IPR038726">
    <property type="entry name" value="PDDEXK_AddAB-type"/>
</dbReference>
<accession>A0A1J5PXR4</accession>
<gene>
    <name evidence="2" type="primary">addB</name>
    <name evidence="2" type="ORF">GALL_483020</name>
</gene>
<keyword evidence="2" id="KW-0347">Helicase</keyword>
<dbReference type="SUPFAM" id="SSF52980">
    <property type="entry name" value="Restriction endonuclease-like"/>
    <property type="match status" value="1"/>
</dbReference>
<dbReference type="InterPro" id="IPR011604">
    <property type="entry name" value="PDDEXK-like_dom_sf"/>
</dbReference>
<keyword evidence="2" id="KW-0547">Nucleotide-binding</keyword>
<feature type="domain" description="PD-(D/E)XK endonuclease-like" evidence="1">
    <location>
        <begin position="74"/>
        <end position="325"/>
    </location>
</feature>
<dbReference type="Pfam" id="PF12705">
    <property type="entry name" value="PDDEXK_1"/>
    <property type="match status" value="1"/>
</dbReference>
<dbReference type="AlphaFoldDB" id="A0A1J5PXR4"/>
<dbReference type="GO" id="GO:0003678">
    <property type="term" value="F:DNA helicase activity"/>
    <property type="evidence" value="ECO:0007669"/>
    <property type="project" value="UniProtKB-EC"/>
</dbReference>
<dbReference type="EC" id="3.6.4.12" evidence="2"/>
<name>A0A1J5PXR4_9ZZZZ</name>
<keyword evidence="2" id="KW-0067">ATP-binding</keyword>
<organism evidence="2">
    <name type="scientific">mine drainage metagenome</name>
    <dbReference type="NCBI Taxonomy" id="410659"/>
    <lineage>
        <taxon>unclassified sequences</taxon>
        <taxon>metagenomes</taxon>
        <taxon>ecological metagenomes</taxon>
    </lineage>
</organism>
<evidence type="ECO:0000259" key="1">
    <source>
        <dbReference type="Pfam" id="PF12705"/>
    </source>
</evidence>
<dbReference type="InterPro" id="IPR011335">
    <property type="entry name" value="Restrct_endonuc-II-like"/>
</dbReference>